<proteinExistence type="predicted"/>
<dbReference type="EMBL" id="MU069452">
    <property type="protein sequence ID" value="KAF5842925.1"/>
    <property type="molecule type" value="Genomic_DNA"/>
</dbReference>
<protein>
    <recommendedName>
        <fullName evidence="3">Encoded protein</fullName>
    </recommendedName>
</protein>
<keyword evidence="2" id="KW-1185">Reference proteome</keyword>
<sequence>MSYQPPPPMFSNLKDSGKYRHPWIKPLPPGRARMYDLLYKTTSSVLLGFACYGLFETCRGAWYIHAGNQKSIEEAEAARAAAARQ</sequence>
<evidence type="ECO:0000313" key="1">
    <source>
        <dbReference type="EMBL" id="KAF5842925.1"/>
    </source>
</evidence>
<gene>
    <name evidence="1" type="ORF">DUNSADRAFT_3952</name>
</gene>
<organism evidence="1 2">
    <name type="scientific">Dunaliella salina</name>
    <name type="common">Green alga</name>
    <name type="synonym">Protococcus salinus</name>
    <dbReference type="NCBI Taxonomy" id="3046"/>
    <lineage>
        <taxon>Eukaryota</taxon>
        <taxon>Viridiplantae</taxon>
        <taxon>Chlorophyta</taxon>
        <taxon>core chlorophytes</taxon>
        <taxon>Chlorophyceae</taxon>
        <taxon>CS clade</taxon>
        <taxon>Chlamydomonadales</taxon>
        <taxon>Dunaliellaceae</taxon>
        <taxon>Dunaliella</taxon>
    </lineage>
</organism>
<evidence type="ECO:0000313" key="2">
    <source>
        <dbReference type="Proteomes" id="UP000815325"/>
    </source>
</evidence>
<dbReference type="Proteomes" id="UP000815325">
    <property type="component" value="Unassembled WGS sequence"/>
</dbReference>
<accession>A0ABQ7H7U9</accession>
<name>A0ABQ7H7U9_DUNSA</name>
<reference evidence="1" key="1">
    <citation type="submission" date="2017-08" db="EMBL/GenBank/DDBJ databases">
        <authorList>
            <person name="Polle J.E."/>
            <person name="Barry K."/>
            <person name="Cushman J."/>
            <person name="Schmutz J."/>
            <person name="Tran D."/>
            <person name="Hathwaick L.T."/>
            <person name="Yim W.C."/>
            <person name="Jenkins J."/>
            <person name="Mckie-Krisberg Z.M."/>
            <person name="Prochnik S."/>
            <person name="Lindquist E."/>
            <person name="Dockter R.B."/>
            <person name="Adam C."/>
            <person name="Molina H."/>
            <person name="Bunkerborg J."/>
            <person name="Jin E."/>
            <person name="Buchheim M."/>
            <person name="Magnuson J."/>
        </authorList>
    </citation>
    <scope>NUCLEOTIDE SEQUENCE</scope>
    <source>
        <strain evidence="1">CCAP 19/18</strain>
    </source>
</reference>
<comment type="caution">
    <text evidence="1">The sequence shown here is derived from an EMBL/GenBank/DDBJ whole genome shotgun (WGS) entry which is preliminary data.</text>
</comment>
<evidence type="ECO:0008006" key="3">
    <source>
        <dbReference type="Google" id="ProtNLM"/>
    </source>
</evidence>